<proteinExistence type="inferred from homology"/>
<dbReference type="Proteomes" id="UP000027120">
    <property type="component" value="Unassembled WGS sequence"/>
</dbReference>
<protein>
    <recommendedName>
        <fullName evidence="4">Fe2OG dioxygenase domain-containing protein</fullName>
    </recommendedName>
</protein>
<dbReference type="InterPro" id="IPR027443">
    <property type="entry name" value="IPNS-like_sf"/>
</dbReference>
<accession>A0A067DJE3</accession>
<dbReference type="Pfam" id="PF03171">
    <property type="entry name" value="2OG-FeII_Oxy"/>
    <property type="match status" value="1"/>
</dbReference>
<dbReference type="PROSITE" id="PS51471">
    <property type="entry name" value="FE2OG_OXY"/>
    <property type="match status" value="1"/>
</dbReference>
<feature type="domain" description="Fe2OG dioxygenase" evidence="4">
    <location>
        <begin position="112"/>
        <end position="195"/>
    </location>
</feature>
<name>A0A067DJE3_CITSI</name>
<dbReference type="InterPro" id="IPR044861">
    <property type="entry name" value="IPNS-like_FE2OG_OXY"/>
</dbReference>
<evidence type="ECO:0000313" key="6">
    <source>
        <dbReference type="Proteomes" id="UP000027120"/>
    </source>
</evidence>
<organism evidence="5 6">
    <name type="scientific">Citrus sinensis</name>
    <name type="common">Sweet orange</name>
    <name type="synonym">Citrus aurantium var. sinensis</name>
    <dbReference type="NCBI Taxonomy" id="2711"/>
    <lineage>
        <taxon>Eukaryota</taxon>
        <taxon>Viridiplantae</taxon>
        <taxon>Streptophyta</taxon>
        <taxon>Embryophyta</taxon>
        <taxon>Tracheophyta</taxon>
        <taxon>Spermatophyta</taxon>
        <taxon>Magnoliopsida</taxon>
        <taxon>eudicotyledons</taxon>
        <taxon>Gunneridae</taxon>
        <taxon>Pentapetalae</taxon>
        <taxon>rosids</taxon>
        <taxon>malvids</taxon>
        <taxon>Sapindales</taxon>
        <taxon>Rutaceae</taxon>
        <taxon>Aurantioideae</taxon>
        <taxon>Citrus</taxon>
    </lineage>
</organism>
<dbReference type="SMR" id="A0A067DJE3"/>
<sequence>LVNHGVSSSLVEKMRAETQKDFFDLPIEEKNKYWHRPGDIEGFGQLFIASEEQKLDWGYGFTIFTLPIHSRRPHLFPKLPLPFRDTLEVYLTEVKNLTLKMLDQMEKALRMDPNEMKEMNYDPPCQQPEQVIGLNSHSDASALTILLQINEMDGLQIKKDGNWVLVKLLPDAFIINVGDVLDVALITFYCLCFLL</sequence>
<dbReference type="Gene3D" id="2.60.120.330">
    <property type="entry name" value="B-lactam Antibiotic, Isopenicillin N Synthase, Chain"/>
    <property type="match status" value="1"/>
</dbReference>
<evidence type="ECO:0000256" key="2">
    <source>
        <dbReference type="ARBA" id="ARBA00022723"/>
    </source>
</evidence>
<keyword evidence="2" id="KW-0479">Metal-binding</keyword>
<comment type="similarity">
    <text evidence="1">Belongs to the iron/ascorbate-dependent oxidoreductase family.</text>
</comment>
<dbReference type="InterPro" id="IPR005123">
    <property type="entry name" value="Oxoglu/Fe-dep_dioxygenase_dom"/>
</dbReference>
<evidence type="ECO:0000313" key="5">
    <source>
        <dbReference type="EMBL" id="KDO39132.1"/>
    </source>
</evidence>
<evidence type="ECO:0000256" key="3">
    <source>
        <dbReference type="ARBA" id="ARBA00023004"/>
    </source>
</evidence>
<reference evidence="5 6" key="1">
    <citation type="submission" date="2014-04" db="EMBL/GenBank/DDBJ databases">
        <authorList>
            <consortium name="International Citrus Genome Consortium"/>
            <person name="Gmitter F."/>
            <person name="Chen C."/>
            <person name="Farmerie W."/>
            <person name="Harkins T."/>
            <person name="Desany B."/>
            <person name="Mohiuddin M."/>
            <person name="Kodira C."/>
            <person name="Borodovsky M."/>
            <person name="Lomsadze A."/>
            <person name="Burns P."/>
            <person name="Jenkins J."/>
            <person name="Prochnik S."/>
            <person name="Shu S."/>
            <person name="Chapman J."/>
            <person name="Pitluck S."/>
            <person name="Schmutz J."/>
            <person name="Rokhsar D."/>
        </authorList>
    </citation>
    <scope>NUCLEOTIDE SEQUENCE</scope>
</reference>
<gene>
    <name evidence="5" type="ORF">CISIN_1g040640mg</name>
</gene>
<keyword evidence="3" id="KW-0408">Iron</keyword>
<dbReference type="Pfam" id="PF14226">
    <property type="entry name" value="DIOX_N"/>
    <property type="match status" value="1"/>
</dbReference>
<dbReference type="SUPFAM" id="SSF51197">
    <property type="entry name" value="Clavaminate synthase-like"/>
    <property type="match status" value="1"/>
</dbReference>
<evidence type="ECO:0000256" key="1">
    <source>
        <dbReference type="ARBA" id="ARBA00008056"/>
    </source>
</evidence>
<evidence type="ECO:0000259" key="4">
    <source>
        <dbReference type="PROSITE" id="PS51471"/>
    </source>
</evidence>
<dbReference type="STRING" id="2711.A0A067DJE3"/>
<dbReference type="GO" id="GO:0046872">
    <property type="term" value="F:metal ion binding"/>
    <property type="evidence" value="ECO:0007669"/>
    <property type="project" value="UniProtKB-KW"/>
</dbReference>
<feature type="non-terminal residue" evidence="5">
    <location>
        <position position="1"/>
    </location>
</feature>
<dbReference type="PANTHER" id="PTHR47991">
    <property type="entry name" value="OXOGLUTARATE/IRON-DEPENDENT DIOXYGENASE"/>
    <property type="match status" value="1"/>
</dbReference>
<dbReference type="InterPro" id="IPR050295">
    <property type="entry name" value="Plant_2OG-oxidoreductases"/>
</dbReference>
<dbReference type="InterPro" id="IPR026992">
    <property type="entry name" value="DIOX_N"/>
</dbReference>
<keyword evidence="6" id="KW-1185">Reference proteome</keyword>
<dbReference type="EMBL" id="KK786927">
    <property type="protein sequence ID" value="KDO39132.1"/>
    <property type="molecule type" value="Genomic_DNA"/>
</dbReference>
<dbReference type="AlphaFoldDB" id="A0A067DJE3"/>